<organism evidence="2 3">
    <name type="scientific">Pholiota conissans</name>
    <dbReference type="NCBI Taxonomy" id="109636"/>
    <lineage>
        <taxon>Eukaryota</taxon>
        <taxon>Fungi</taxon>
        <taxon>Dikarya</taxon>
        <taxon>Basidiomycota</taxon>
        <taxon>Agaricomycotina</taxon>
        <taxon>Agaricomycetes</taxon>
        <taxon>Agaricomycetidae</taxon>
        <taxon>Agaricales</taxon>
        <taxon>Agaricineae</taxon>
        <taxon>Strophariaceae</taxon>
        <taxon>Pholiota</taxon>
    </lineage>
</organism>
<protein>
    <recommendedName>
        <fullName evidence="4">F-box domain-containing protein</fullName>
    </recommendedName>
</protein>
<feature type="non-terminal residue" evidence="2">
    <location>
        <position position="366"/>
    </location>
</feature>
<evidence type="ECO:0008006" key="4">
    <source>
        <dbReference type="Google" id="ProtNLM"/>
    </source>
</evidence>
<dbReference type="AlphaFoldDB" id="A0A9P6CWT2"/>
<name>A0A9P6CWT2_9AGAR</name>
<dbReference type="EMBL" id="MU155312">
    <property type="protein sequence ID" value="KAF9475960.1"/>
    <property type="molecule type" value="Genomic_DNA"/>
</dbReference>
<keyword evidence="3" id="KW-1185">Reference proteome</keyword>
<evidence type="ECO:0000313" key="2">
    <source>
        <dbReference type="EMBL" id="KAF9475960.1"/>
    </source>
</evidence>
<accession>A0A9P6CWT2</accession>
<reference evidence="2" key="1">
    <citation type="submission" date="2020-11" db="EMBL/GenBank/DDBJ databases">
        <authorList>
            <consortium name="DOE Joint Genome Institute"/>
            <person name="Ahrendt S."/>
            <person name="Riley R."/>
            <person name="Andreopoulos W."/>
            <person name="Labutti K."/>
            <person name="Pangilinan J."/>
            <person name="Ruiz-Duenas F.J."/>
            <person name="Barrasa J.M."/>
            <person name="Sanchez-Garcia M."/>
            <person name="Camarero S."/>
            <person name="Miyauchi S."/>
            <person name="Serrano A."/>
            <person name="Linde D."/>
            <person name="Babiker R."/>
            <person name="Drula E."/>
            <person name="Ayuso-Fernandez I."/>
            <person name="Pacheco R."/>
            <person name="Padilla G."/>
            <person name="Ferreira P."/>
            <person name="Barriuso J."/>
            <person name="Kellner H."/>
            <person name="Castanera R."/>
            <person name="Alfaro M."/>
            <person name="Ramirez L."/>
            <person name="Pisabarro A.G."/>
            <person name="Kuo A."/>
            <person name="Tritt A."/>
            <person name="Lipzen A."/>
            <person name="He G."/>
            <person name="Yan M."/>
            <person name="Ng V."/>
            <person name="Cullen D."/>
            <person name="Martin F."/>
            <person name="Rosso M.-N."/>
            <person name="Henrissat B."/>
            <person name="Hibbett D."/>
            <person name="Martinez A.T."/>
            <person name="Grigoriev I.V."/>
        </authorList>
    </citation>
    <scope>NUCLEOTIDE SEQUENCE</scope>
    <source>
        <strain evidence="2">CIRM-BRFM 674</strain>
    </source>
</reference>
<feature type="compositionally biased region" description="Basic and acidic residues" evidence="1">
    <location>
        <begin position="1"/>
        <end position="15"/>
    </location>
</feature>
<sequence>MGDESKSRILLKDPADFQFEGPNENHQASERPTDISRKLPSSLTSHLRTNYVPTDEELAQILEWLSTPVAEIYNALVARHNQMQQEYADYRALASPMRRIPIDLLREIFFYCLPDNHNAIMNVKEAPLVLTRVCSAWRAVALSTPVLWASFHLPLPHEVDNSHGPHPKGSLRWDKDNPATLECMLQKRSRALTEWISRSGQCKLDISVYDKARTPFAHLSHEHVHCEGFFDQILSLSRRWRSMKFTCTGYHLRRIAALTAEDVPALEEISIVVTDTDRLPQSITGIDDDGAILMWNTIFFNAPRLRKVSLINISENVLKIPLPWKNLVHLSVEGSSTGGENMKLSNISTLLRKCPSLVSTRLEIAF</sequence>
<comment type="caution">
    <text evidence="2">The sequence shown here is derived from an EMBL/GenBank/DDBJ whole genome shotgun (WGS) entry which is preliminary data.</text>
</comment>
<feature type="compositionally biased region" description="Basic and acidic residues" evidence="1">
    <location>
        <begin position="27"/>
        <end position="37"/>
    </location>
</feature>
<gene>
    <name evidence="2" type="ORF">BDN70DRAFT_813116</name>
</gene>
<evidence type="ECO:0000313" key="3">
    <source>
        <dbReference type="Proteomes" id="UP000807469"/>
    </source>
</evidence>
<dbReference type="Proteomes" id="UP000807469">
    <property type="component" value="Unassembled WGS sequence"/>
</dbReference>
<proteinExistence type="predicted"/>
<feature type="region of interest" description="Disordered" evidence="1">
    <location>
        <begin position="1"/>
        <end position="38"/>
    </location>
</feature>
<evidence type="ECO:0000256" key="1">
    <source>
        <dbReference type="SAM" id="MobiDB-lite"/>
    </source>
</evidence>
<dbReference type="OrthoDB" id="3365698at2759"/>